<proteinExistence type="inferred from homology"/>
<organism evidence="7">
    <name type="scientific">Picocystis salinarum</name>
    <dbReference type="NCBI Taxonomy" id="88271"/>
    <lineage>
        <taxon>Eukaryota</taxon>
        <taxon>Viridiplantae</taxon>
        <taxon>Chlorophyta</taxon>
        <taxon>Picocystophyceae</taxon>
        <taxon>Picocystales</taxon>
        <taxon>Picocystaceae</taxon>
        <taxon>Picocystis</taxon>
    </lineage>
</organism>
<dbReference type="EMBL" id="HBIS01006299">
    <property type="protein sequence ID" value="CAE0611862.1"/>
    <property type="molecule type" value="Transcribed_RNA"/>
</dbReference>
<dbReference type="InterPro" id="IPR001613">
    <property type="entry name" value="Flavin_amine_oxidase"/>
</dbReference>
<feature type="domain" description="Amine oxidase" evidence="6">
    <location>
        <begin position="20"/>
        <end position="440"/>
    </location>
</feature>
<feature type="binding site" evidence="5">
    <location>
        <position position="328"/>
    </location>
    <ligand>
        <name>substrate</name>
    </ligand>
</feature>
<dbReference type="InterPro" id="IPR050281">
    <property type="entry name" value="Flavin_monoamine_oxidase"/>
</dbReference>
<protein>
    <recommendedName>
        <fullName evidence="6">Amine oxidase domain-containing protein</fullName>
    </recommendedName>
</protein>
<reference evidence="7" key="1">
    <citation type="submission" date="2021-01" db="EMBL/GenBank/DDBJ databases">
        <authorList>
            <person name="Corre E."/>
            <person name="Pelletier E."/>
            <person name="Niang G."/>
            <person name="Scheremetjew M."/>
            <person name="Finn R."/>
            <person name="Kale V."/>
            <person name="Holt S."/>
            <person name="Cochrane G."/>
            <person name="Meng A."/>
            <person name="Brown T."/>
            <person name="Cohen L."/>
        </authorList>
    </citation>
    <scope>NUCLEOTIDE SEQUENCE</scope>
    <source>
        <strain evidence="7">CCMP1897</strain>
    </source>
</reference>
<dbReference type="GO" id="GO:0006598">
    <property type="term" value="P:polyamine catabolic process"/>
    <property type="evidence" value="ECO:0007669"/>
    <property type="project" value="UniProtKB-ARBA"/>
</dbReference>
<evidence type="ECO:0000256" key="1">
    <source>
        <dbReference type="ARBA" id="ARBA00001974"/>
    </source>
</evidence>
<feature type="binding site" evidence="5">
    <location>
        <position position="211"/>
    </location>
    <ligand>
        <name>FAD</name>
        <dbReference type="ChEBI" id="CHEBI:57692"/>
    </ligand>
</feature>
<dbReference type="Gene3D" id="3.50.50.60">
    <property type="entry name" value="FAD/NAD(P)-binding domain"/>
    <property type="match status" value="1"/>
</dbReference>
<dbReference type="AlphaFoldDB" id="A0A7S3UE08"/>
<dbReference type="PANTHER" id="PTHR10742:SF418">
    <property type="entry name" value="AMINE OXIDASE DOMAIN-CONTAINING PROTEIN"/>
    <property type="match status" value="1"/>
</dbReference>
<dbReference type="SUPFAM" id="SSF54373">
    <property type="entry name" value="FAD-linked reductases, C-terminal domain"/>
    <property type="match status" value="1"/>
</dbReference>
<dbReference type="Gene3D" id="3.90.660.10">
    <property type="match status" value="1"/>
</dbReference>
<dbReference type="SUPFAM" id="SSF51905">
    <property type="entry name" value="FAD/NAD(P)-binding domain"/>
    <property type="match status" value="1"/>
</dbReference>
<evidence type="ECO:0000256" key="5">
    <source>
        <dbReference type="PIRSR" id="PIRSR601613-1"/>
    </source>
</evidence>
<evidence type="ECO:0000259" key="6">
    <source>
        <dbReference type="Pfam" id="PF01593"/>
    </source>
</evidence>
<comment type="similarity">
    <text evidence="3">Belongs to the flavin monoamine oxidase family.</text>
</comment>
<comment type="cofactor">
    <cofactor evidence="1">
        <name>FAD</name>
        <dbReference type="ChEBI" id="CHEBI:57692"/>
    </cofactor>
</comment>
<evidence type="ECO:0000256" key="4">
    <source>
        <dbReference type="ARBA" id="ARBA00023002"/>
    </source>
</evidence>
<name>A0A7S3UE08_9CHLO</name>
<evidence type="ECO:0000313" key="7">
    <source>
        <dbReference type="EMBL" id="CAE0611862.1"/>
    </source>
</evidence>
<keyword evidence="4" id="KW-0560">Oxidoreductase</keyword>
<comment type="pathway">
    <text evidence="2">Amine and polyamine degradation; spermine degradation.</text>
</comment>
<evidence type="ECO:0000256" key="3">
    <source>
        <dbReference type="ARBA" id="ARBA00005995"/>
    </source>
</evidence>
<sequence>MAKDDAVATSVDCVVVGSGVAGLCAAKELVQNDVQAVVVLEADGRIGGRIKQDHDVLPWPIEAGAQFLHGAKNSIAKQTLDEAGCTFKEHEWPDRYFFGRDKVWVHNDQAHPDVEKVHELFHSVSEREFERDVSAEEWMKEEGANRNVVELARSCYANDFACSLHQLGMQEVQQEARCWEYGEEYLVLDRPLSALVDRIRDGLDVRKRHQVSLIQYGACRERGGVTVHCTNGEVFVCDQVVITVPITILQAGEIEFDPPLPSEKVKAIHRLKMSNALKVVMGFRAPFWPEDMFDAICIDCFLPEVWMLDGHCQDISSGSIIQTSVVGFVAGEEAQAMSLMKEADVLARSLDQLDTMFGTPARPCPASTSYVSGQVLDWSKEEHVRGAYTYPCVGAHGAREILSAPLSDVLYFAGEATHHGANPCLQAAMETGIRAAHQILHG</sequence>
<accession>A0A7S3UE08</accession>
<dbReference type="PRINTS" id="PR00757">
    <property type="entry name" value="AMINEOXDASEF"/>
</dbReference>
<dbReference type="InterPro" id="IPR002937">
    <property type="entry name" value="Amino_oxidase"/>
</dbReference>
<evidence type="ECO:0000256" key="2">
    <source>
        <dbReference type="ARBA" id="ARBA00004723"/>
    </source>
</evidence>
<feature type="binding site" evidence="5">
    <location>
        <begin position="41"/>
        <end position="42"/>
    </location>
    <ligand>
        <name>FAD</name>
        <dbReference type="ChEBI" id="CHEBI:57692"/>
    </ligand>
</feature>
<dbReference type="Pfam" id="PF01593">
    <property type="entry name" value="Amino_oxidase"/>
    <property type="match status" value="1"/>
</dbReference>
<gene>
    <name evidence="7" type="ORF">PSAL00342_LOCUS5697</name>
</gene>
<dbReference type="GO" id="GO:0046592">
    <property type="term" value="F:polyamine oxidase activity"/>
    <property type="evidence" value="ECO:0007669"/>
    <property type="project" value="UniProtKB-ARBA"/>
</dbReference>
<dbReference type="InterPro" id="IPR036188">
    <property type="entry name" value="FAD/NAD-bd_sf"/>
</dbReference>
<dbReference type="PANTHER" id="PTHR10742">
    <property type="entry name" value="FLAVIN MONOAMINE OXIDASE"/>
    <property type="match status" value="1"/>
</dbReference>